<dbReference type="Proteomes" id="UP001231189">
    <property type="component" value="Unassembled WGS sequence"/>
</dbReference>
<evidence type="ECO:0000313" key="2">
    <source>
        <dbReference type="EMBL" id="KAK1699266.1"/>
    </source>
</evidence>
<sequence>MDSHDRHARDQEALLPFRRLCGGGRAYANVEMVVVEGDDVAEAILRYAAESGVRSLLLGSVSFRWFQR</sequence>
<comment type="caution">
    <text evidence="2">The sequence shown here is derived from an EMBL/GenBank/DDBJ whole genome shotgun (WGS) entry which is preliminary data.</text>
</comment>
<organism evidence="2 3">
    <name type="scientific">Lolium multiflorum</name>
    <name type="common">Italian ryegrass</name>
    <name type="synonym">Lolium perenne subsp. multiflorum</name>
    <dbReference type="NCBI Taxonomy" id="4521"/>
    <lineage>
        <taxon>Eukaryota</taxon>
        <taxon>Viridiplantae</taxon>
        <taxon>Streptophyta</taxon>
        <taxon>Embryophyta</taxon>
        <taxon>Tracheophyta</taxon>
        <taxon>Spermatophyta</taxon>
        <taxon>Magnoliopsida</taxon>
        <taxon>Liliopsida</taxon>
        <taxon>Poales</taxon>
        <taxon>Poaceae</taxon>
        <taxon>BOP clade</taxon>
        <taxon>Pooideae</taxon>
        <taxon>Poodae</taxon>
        <taxon>Poeae</taxon>
        <taxon>Poeae Chloroplast Group 2 (Poeae type)</taxon>
        <taxon>Loliodinae</taxon>
        <taxon>Loliinae</taxon>
        <taxon>Lolium</taxon>
    </lineage>
</organism>
<reference evidence="2" key="1">
    <citation type="submission" date="2023-07" db="EMBL/GenBank/DDBJ databases">
        <title>A chromosome-level genome assembly of Lolium multiflorum.</title>
        <authorList>
            <person name="Chen Y."/>
            <person name="Copetti D."/>
            <person name="Kolliker R."/>
            <person name="Studer B."/>
        </authorList>
    </citation>
    <scope>NUCLEOTIDE SEQUENCE</scope>
    <source>
        <strain evidence="2">02402/16</strain>
        <tissue evidence="2">Leaf</tissue>
    </source>
</reference>
<keyword evidence="3" id="KW-1185">Reference proteome</keyword>
<accession>A0AAD8U5E1</accession>
<dbReference type="EMBL" id="JAUUTY010000002">
    <property type="protein sequence ID" value="KAK1680849.1"/>
    <property type="molecule type" value="Genomic_DNA"/>
</dbReference>
<dbReference type="AlphaFoldDB" id="A0AAD8U5E1"/>
<proteinExistence type="predicted"/>
<protein>
    <submittedName>
        <fullName evidence="2">Uncharacterized protein</fullName>
    </submittedName>
</protein>
<name>A0AAD8U5E1_LOLMU</name>
<dbReference type="EMBL" id="JAUUTY010000001">
    <property type="protein sequence ID" value="KAK1699266.1"/>
    <property type="molecule type" value="Genomic_DNA"/>
</dbReference>
<dbReference type="SUPFAM" id="SSF52402">
    <property type="entry name" value="Adenine nucleotide alpha hydrolases-like"/>
    <property type="match status" value="1"/>
</dbReference>
<gene>
    <name evidence="2" type="ORF">QYE76_015963</name>
    <name evidence="1" type="ORF">QYE76_041697</name>
</gene>
<evidence type="ECO:0000313" key="3">
    <source>
        <dbReference type="Proteomes" id="UP001231189"/>
    </source>
</evidence>
<evidence type="ECO:0000313" key="1">
    <source>
        <dbReference type="EMBL" id="KAK1680849.1"/>
    </source>
</evidence>